<dbReference type="CDD" id="cd00636">
    <property type="entry name" value="TroA-like"/>
    <property type="match status" value="1"/>
</dbReference>
<dbReference type="PROSITE" id="PS50983">
    <property type="entry name" value="FE_B12_PBP"/>
    <property type="match status" value="1"/>
</dbReference>
<protein>
    <recommendedName>
        <fullName evidence="2">Fe/B12 periplasmic-binding domain-containing protein</fullName>
    </recommendedName>
</protein>
<evidence type="ECO:0000313" key="4">
    <source>
        <dbReference type="Proteomes" id="UP000078486"/>
    </source>
</evidence>
<dbReference type="PANTHER" id="PTHR30535:SF4">
    <property type="entry name" value="HEMIN-BINDING PERIPLASMIC PROTEIN HMUT"/>
    <property type="match status" value="1"/>
</dbReference>
<dbReference type="SUPFAM" id="SSF53807">
    <property type="entry name" value="Helical backbone' metal receptor"/>
    <property type="match status" value="1"/>
</dbReference>
<name>A0A178IP26_9BACT</name>
<dbReference type="InterPro" id="IPR050902">
    <property type="entry name" value="ABC_Transporter_SBP"/>
</dbReference>
<dbReference type="Pfam" id="PF01497">
    <property type="entry name" value="Peripla_BP_2"/>
    <property type="match status" value="1"/>
</dbReference>
<gene>
    <name evidence="3" type="ORF">AW736_04795</name>
</gene>
<feature type="region of interest" description="Disordered" evidence="1">
    <location>
        <begin position="1"/>
        <end position="20"/>
    </location>
</feature>
<comment type="caution">
    <text evidence="3">The sequence shown here is derived from an EMBL/GenBank/DDBJ whole genome shotgun (WGS) entry which is preliminary data.</text>
</comment>
<dbReference type="EMBL" id="LRRQ01000040">
    <property type="protein sequence ID" value="OAM91097.1"/>
    <property type="molecule type" value="Genomic_DNA"/>
</dbReference>
<dbReference type="PANTHER" id="PTHR30535">
    <property type="entry name" value="VITAMIN B12-BINDING PROTEIN"/>
    <property type="match status" value="1"/>
</dbReference>
<proteinExistence type="predicted"/>
<dbReference type="InterPro" id="IPR002491">
    <property type="entry name" value="ABC_transptr_periplasmic_BD"/>
</dbReference>
<sequence length="341" mass="36726">MSCKTNSARRAPPPRRDDLPAARSAGSGAYLYPKYKYACALLVFLLFGLSALQSFGPRAFAAPPQMRVVSQTVGNDELLLAVASPSQIAALSHLATESDFSAVAAQAAAFPKLDKNATAESILSFSPTLVLFTDYSRTELVEQIHRAGVRSVIIKNYRTLDDTYGNLRLIAAELGPEAAGRAERLIAGCEARVAALRAKMAGAKPVRVIAPSTYGVIPGRDTTFQDLCDHAAAENLAATLGGLRGHAPPPSEKMIAWPVDKVVLISGALQSGVRPLDGEDPVQAALAPFLKLPPYQFMPAVRERRVALLEPWQISCVSHHRVAAYERLARELHPERFAHAE</sequence>
<dbReference type="Gene3D" id="3.40.50.1980">
    <property type="entry name" value="Nitrogenase molybdenum iron protein domain"/>
    <property type="match status" value="2"/>
</dbReference>
<feature type="domain" description="Fe/B12 periplasmic-binding" evidence="2">
    <location>
        <begin position="67"/>
        <end position="336"/>
    </location>
</feature>
<dbReference type="STRING" id="1184151.AW736_04795"/>
<accession>A0A178IP26</accession>
<keyword evidence="4" id="KW-1185">Reference proteome</keyword>
<reference evidence="3 4" key="1">
    <citation type="submission" date="2016-01" db="EMBL/GenBank/DDBJ databases">
        <title>High potential of lignocellulose degradation of a new Verrucomicrobia species.</title>
        <authorList>
            <person name="Wang Y."/>
            <person name="Shi Y."/>
            <person name="Qiu Z."/>
            <person name="Liu S."/>
            <person name="Yang H."/>
        </authorList>
    </citation>
    <scope>NUCLEOTIDE SEQUENCE [LARGE SCALE GENOMIC DNA]</scope>
    <source>
        <strain evidence="3 4">TSB47</strain>
    </source>
</reference>
<evidence type="ECO:0000259" key="2">
    <source>
        <dbReference type="PROSITE" id="PS50983"/>
    </source>
</evidence>
<dbReference type="AlphaFoldDB" id="A0A178IP26"/>
<evidence type="ECO:0000313" key="3">
    <source>
        <dbReference type="EMBL" id="OAM91097.1"/>
    </source>
</evidence>
<evidence type="ECO:0000256" key="1">
    <source>
        <dbReference type="SAM" id="MobiDB-lite"/>
    </source>
</evidence>
<dbReference type="Proteomes" id="UP000078486">
    <property type="component" value="Unassembled WGS sequence"/>
</dbReference>
<dbReference type="RefSeq" id="WP_068769089.1">
    <property type="nucleotide sequence ID" value="NZ_CP109796.1"/>
</dbReference>
<organism evidence="3 4">
    <name type="scientific">Termitidicoccus mucosus</name>
    <dbReference type="NCBI Taxonomy" id="1184151"/>
    <lineage>
        <taxon>Bacteria</taxon>
        <taxon>Pseudomonadati</taxon>
        <taxon>Verrucomicrobiota</taxon>
        <taxon>Opitutia</taxon>
        <taxon>Opitutales</taxon>
        <taxon>Opitutaceae</taxon>
        <taxon>Termitidicoccus</taxon>
    </lineage>
</organism>